<accession>A0A9N7VLN7</accession>
<comment type="caution">
    <text evidence="1">The sequence shown here is derived from an EMBL/GenBank/DDBJ whole genome shotgun (WGS) entry which is preliminary data.</text>
</comment>
<name>A0A9N7VLN7_PLEPL</name>
<reference evidence="1" key="1">
    <citation type="submission" date="2020-03" db="EMBL/GenBank/DDBJ databases">
        <authorList>
            <person name="Weist P."/>
        </authorList>
    </citation>
    <scope>NUCLEOTIDE SEQUENCE</scope>
</reference>
<proteinExistence type="predicted"/>
<evidence type="ECO:0000313" key="2">
    <source>
        <dbReference type="Proteomes" id="UP001153269"/>
    </source>
</evidence>
<protein>
    <submittedName>
        <fullName evidence="1">Uncharacterized protein</fullName>
    </submittedName>
</protein>
<gene>
    <name evidence="1" type="ORF">PLEPLA_LOCUS38303</name>
</gene>
<dbReference type="EMBL" id="CADEAL010004060">
    <property type="protein sequence ID" value="CAB1450611.1"/>
    <property type="molecule type" value="Genomic_DNA"/>
</dbReference>
<organism evidence="1 2">
    <name type="scientific">Pleuronectes platessa</name>
    <name type="common">European plaice</name>
    <dbReference type="NCBI Taxonomy" id="8262"/>
    <lineage>
        <taxon>Eukaryota</taxon>
        <taxon>Metazoa</taxon>
        <taxon>Chordata</taxon>
        <taxon>Craniata</taxon>
        <taxon>Vertebrata</taxon>
        <taxon>Euteleostomi</taxon>
        <taxon>Actinopterygii</taxon>
        <taxon>Neopterygii</taxon>
        <taxon>Teleostei</taxon>
        <taxon>Neoteleostei</taxon>
        <taxon>Acanthomorphata</taxon>
        <taxon>Carangaria</taxon>
        <taxon>Pleuronectiformes</taxon>
        <taxon>Pleuronectoidei</taxon>
        <taxon>Pleuronectidae</taxon>
        <taxon>Pleuronectes</taxon>
    </lineage>
</organism>
<evidence type="ECO:0000313" key="1">
    <source>
        <dbReference type="EMBL" id="CAB1450611.1"/>
    </source>
</evidence>
<dbReference type="Proteomes" id="UP001153269">
    <property type="component" value="Unassembled WGS sequence"/>
</dbReference>
<dbReference type="AlphaFoldDB" id="A0A9N7VLN7"/>
<keyword evidence="2" id="KW-1185">Reference proteome</keyword>
<sequence length="169" mass="17687">MDSCLCSQTLSRPSGASAGIDMSLTRLRCSVLGSLGPPQSRKLPKLHISSSPTGDGILASYGLTPTNASGGSVMGNPTEECDPAALLSGGLSLLTRVTDEGEAEQEEKVKTTRHHTGKILFEEADVKKLAPVCVLYRLVELAQNERSPYHVASVSLVSVLGEGSSHVAL</sequence>